<evidence type="ECO:0000313" key="4">
    <source>
        <dbReference type="Proteomes" id="UP001059971"/>
    </source>
</evidence>
<dbReference type="InterPro" id="IPR056918">
    <property type="entry name" value="8xMP"/>
</dbReference>
<gene>
    <name evidence="3" type="ORF">SBA_ch1_09680</name>
</gene>
<organism evidence="3 4">
    <name type="scientific">Sphingomonas bisphenolicum</name>
    <dbReference type="NCBI Taxonomy" id="296544"/>
    <lineage>
        <taxon>Bacteria</taxon>
        <taxon>Pseudomonadati</taxon>
        <taxon>Pseudomonadota</taxon>
        <taxon>Alphaproteobacteria</taxon>
        <taxon>Sphingomonadales</taxon>
        <taxon>Sphingomonadaceae</taxon>
        <taxon>Sphingomonas</taxon>
    </lineage>
</organism>
<keyword evidence="2" id="KW-1133">Transmembrane helix</keyword>
<evidence type="ECO:0000256" key="1">
    <source>
        <dbReference type="SAM" id="MobiDB-lite"/>
    </source>
</evidence>
<reference evidence="3" key="1">
    <citation type="submission" date="2018-07" db="EMBL/GenBank/DDBJ databases">
        <title>Complete genome sequence of Sphingomonas bisphenolicum strain AO1, a bisphenol A degradative bacterium isolated from Japanese farm field.</title>
        <authorList>
            <person name="Murakami M."/>
            <person name="Koh M."/>
            <person name="Koba S."/>
            <person name="Matsumura Y."/>
        </authorList>
    </citation>
    <scope>NUCLEOTIDE SEQUENCE</scope>
    <source>
        <strain evidence="3">AO1</strain>
    </source>
</reference>
<feature type="transmembrane region" description="Helical" evidence="2">
    <location>
        <begin position="193"/>
        <end position="211"/>
    </location>
</feature>
<feature type="region of interest" description="Disordered" evidence="1">
    <location>
        <begin position="236"/>
        <end position="256"/>
    </location>
</feature>
<name>A0ABN5W915_9SPHN</name>
<dbReference type="RefSeq" id="WP_261936087.1">
    <property type="nucleotide sequence ID" value="NZ_AP018817.1"/>
</dbReference>
<evidence type="ECO:0000256" key="2">
    <source>
        <dbReference type="SAM" id="Phobius"/>
    </source>
</evidence>
<sequence>MTCNVYLETTGLQRDLEPVNDLRESGTPFVDLNYSMRKAALERAHEIRKFEIELYWKRANYFWLLQAAVFAAIGLIWKGGADGVPVTVPVALAALGTVTAAAGWFSAQGSKFWQENWEHHIDMLEDDFEGRLHKTAYVGKYGLRWSVSGVNDRLSICFFVFWLFLLAAASHVANPNWTLRPSDFQASISLTEIVSIACWIGAALGIWAIYWRPTELKGKKVEFEVQEERQPVQTFRPRLTKDKNARPYLVDREPKT</sequence>
<proteinExistence type="predicted"/>
<keyword evidence="2" id="KW-0812">Transmembrane</keyword>
<evidence type="ECO:0000313" key="3">
    <source>
        <dbReference type="EMBL" id="BBF68768.1"/>
    </source>
</evidence>
<dbReference type="Pfam" id="PF24838">
    <property type="entry name" value="8xMP"/>
    <property type="match status" value="1"/>
</dbReference>
<keyword evidence="4" id="KW-1185">Reference proteome</keyword>
<feature type="compositionally biased region" description="Basic and acidic residues" evidence="1">
    <location>
        <begin position="239"/>
        <end position="256"/>
    </location>
</feature>
<feature type="transmembrane region" description="Helical" evidence="2">
    <location>
        <begin position="83"/>
        <end position="105"/>
    </location>
</feature>
<feature type="transmembrane region" description="Helical" evidence="2">
    <location>
        <begin position="154"/>
        <end position="173"/>
    </location>
</feature>
<accession>A0ABN5W915</accession>
<dbReference type="Proteomes" id="UP001059971">
    <property type="component" value="Chromosome 1"/>
</dbReference>
<keyword evidence="2" id="KW-0472">Membrane</keyword>
<dbReference type="EMBL" id="AP018817">
    <property type="protein sequence ID" value="BBF68768.1"/>
    <property type="molecule type" value="Genomic_DNA"/>
</dbReference>
<feature type="transmembrane region" description="Helical" evidence="2">
    <location>
        <begin position="59"/>
        <end position="77"/>
    </location>
</feature>
<evidence type="ECO:0008006" key="5">
    <source>
        <dbReference type="Google" id="ProtNLM"/>
    </source>
</evidence>
<protein>
    <recommendedName>
        <fullName evidence="5">DUF4231 domain-containing protein</fullName>
    </recommendedName>
</protein>